<keyword evidence="5" id="KW-0472">Membrane</keyword>
<evidence type="ECO:0000313" key="12">
    <source>
        <dbReference type="Proteomes" id="UP000321901"/>
    </source>
</evidence>
<dbReference type="Pfam" id="PF25198">
    <property type="entry name" value="Spore_GerAC_N"/>
    <property type="match status" value="1"/>
</dbReference>
<comment type="subcellular location">
    <subcellularLocation>
        <location evidence="1">Membrane</location>
        <topology evidence="1">Lipid-anchor</topology>
    </subcellularLocation>
</comment>
<gene>
    <name evidence="11" type="ORF">SLU01_20190</name>
</gene>
<reference evidence="11 12" key="1">
    <citation type="submission" date="2019-07" db="EMBL/GenBank/DDBJ databases">
        <title>Whole genome shotgun sequence of Sporosarcina luteola NBRC 105378.</title>
        <authorList>
            <person name="Hosoyama A."/>
            <person name="Uohara A."/>
            <person name="Ohji S."/>
            <person name="Ichikawa N."/>
        </authorList>
    </citation>
    <scope>NUCLEOTIDE SEQUENCE [LARGE SCALE GENOMIC DNA]</scope>
    <source>
        <strain evidence="11 12">NBRC 105378</strain>
    </source>
</reference>
<dbReference type="AlphaFoldDB" id="A0A511Z8E0"/>
<keyword evidence="6" id="KW-0564">Palmitate</keyword>
<evidence type="ECO:0000256" key="7">
    <source>
        <dbReference type="ARBA" id="ARBA00023288"/>
    </source>
</evidence>
<feature type="chain" id="PRO_5038450664" evidence="8">
    <location>
        <begin position="25"/>
        <end position="372"/>
    </location>
</feature>
<sequence length="372" mass="42536">MSRYKKMIKRSLILILLLPLLTQAGCAFKDIDKRVFVVGIGIDPSEKVRHGFKVTLKMIKPVGDVKSVPSQTYAYLTHESESVAEAIRMLETRVDKVLDLGHNRIILLNEKLLSKDIDTFMDFFTRRGDIQMITYMAVAGTTAEETISFEPETETPASIALYNFFDNTGTESPYVLTTFLFEFRRQVLSKGVNAILPIIDINEDKTAFIINNAIVLKLEEKPVKLSEVETKYFNSLLYNASGFSYKIEKEDLIMVLNIDTVKMKYKIVLDEGPPRIDMKVTKYGVIGESNKRLDISNLKKYDKTAAEEMKKKVIELLTKLQENDIDPFGFGLRYRATRLSREGLMDEWDRIYPEIEFNVTMDVNLKSTGAVE</sequence>
<comment type="similarity">
    <text evidence="2">Belongs to the GerABKC lipoprotein family.</text>
</comment>
<dbReference type="Gene3D" id="3.30.300.210">
    <property type="entry name" value="Nutrient germinant receptor protein C, domain 3"/>
    <property type="match status" value="1"/>
</dbReference>
<accession>A0A511Z8E0</accession>
<feature type="domain" description="Spore germination GerAC-like C-terminal" evidence="9">
    <location>
        <begin position="224"/>
        <end position="369"/>
    </location>
</feature>
<dbReference type="Proteomes" id="UP000321901">
    <property type="component" value="Unassembled WGS sequence"/>
</dbReference>
<evidence type="ECO:0000313" key="11">
    <source>
        <dbReference type="EMBL" id="GEN83707.1"/>
    </source>
</evidence>
<evidence type="ECO:0000256" key="8">
    <source>
        <dbReference type="SAM" id="SignalP"/>
    </source>
</evidence>
<evidence type="ECO:0000256" key="4">
    <source>
        <dbReference type="ARBA" id="ARBA00022729"/>
    </source>
</evidence>
<dbReference type="InterPro" id="IPR008844">
    <property type="entry name" value="Spore_GerAC-like"/>
</dbReference>
<evidence type="ECO:0000256" key="1">
    <source>
        <dbReference type="ARBA" id="ARBA00004635"/>
    </source>
</evidence>
<dbReference type="RefSeq" id="WP_170232666.1">
    <property type="nucleotide sequence ID" value="NZ_BJYL01000026.1"/>
</dbReference>
<evidence type="ECO:0000256" key="5">
    <source>
        <dbReference type="ARBA" id="ARBA00023136"/>
    </source>
</evidence>
<comment type="caution">
    <text evidence="11">The sequence shown here is derived from an EMBL/GenBank/DDBJ whole genome shotgun (WGS) entry which is preliminary data.</text>
</comment>
<dbReference type="InterPro" id="IPR046953">
    <property type="entry name" value="Spore_GerAC-like_C"/>
</dbReference>
<dbReference type="PANTHER" id="PTHR35789">
    <property type="entry name" value="SPORE GERMINATION PROTEIN B3"/>
    <property type="match status" value="1"/>
</dbReference>
<dbReference type="PANTHER" id="PTHR35789:SF1">
    <property type="entry name" value="SPORE GERMINATION PROTEIN B3"/>
    <property type="match status" value="1"/>
</dbReference>
<feature type="signal peptide" evidence="8">
    <location>
        <begin position="1"/>
        <end position="24"/>
    </location>
</feature>
<dbReference type="GO" id="GO:0009847">
    <property type="term" value="P:spore germination"/>
    <property type="evidence" value="ECO:0007669"/>
    <property type="project" value="InterPro"/>
</dbReference>
<keyword evidence="7" id="KW-0449">Lipoprotein</keyword>
<dbReference type="InterPro" id="IPR057336">
    <property type="entry name" value="GerAC_N"/>
</dbReference>
<dbReference type="NCBIfam" id="TIGR02887">
    <property type="entry name" value="spore_ger_x_C"/>
    <property type="match status" value="1"/>
</dbReference>
<keyword evidence="12" id="KW-1185">Reference proteome</keyword>
<name>A0A511Z8E0_9BACL</name>
<evidence type="ECO:0000256" key="2">
    <source>
        <dbReference type="ARBA" id="ARBA00007886"/>
    </source>
</evidence>
<dbReference type="InterPro" id="IPR038501">
    <property type="entry name" value="Spore_GerAC_C_sf"/>
</dbReference>
<dbReference type="EMBL" id="BJYL01000026">
    <property type="protein sequence ID" value="GEN83707.1"/>
    <property type="molecule type" value="Genomic_DNA"/>
</dbReference>
<organism evidence="11 12">
    <name type="scientific">Sporosarcina luteola</name>
    <dbReference type="NCBI Taxonomy" id="582850"/>
    <lineage>
        <taxon>Bacteria</taxon>
        <taxon>Bacillati</taxon>
        <taxon>Bacillota</taxon>
        <taxon>Bacilli</taxon>
        <taxon>Bacillales</taxon>
        <taxon>Caryophanaceae</taxon>
        <taxon>Sporosarcina</taxon>
    </lineage>
</organism>
<keyword evidence="3" id="KW-0309">Germination</keyword>
<evidence type="ECO:0000256" key="3">
    <source>
        <dbReference type="ARBA" id="ARBA00022544"/>
    </source>
</evidence>
<dbReference type="Pfam" id="PF05504">
    <property type="entry name" value="Spore_GerAC"/>
    <property type="match status" value="1"/>
</dbReference>
<evidence type="ECO:0000256" key="6">
    <source>
        <dbReference type="ARBA" id="ARBA00023139"/>
    </source>
</evidence>
<keyword evidence="4 8" id="KW-0732">Signal</keyword>
<proteinExistence type="inferred from homology"/>
<feature type="domain" description="Spore germination protein N-terminal" evidence="10">
    <location>
        <begin position="29"/>
        <end position="201"/>
    </location>
</feature>
<evidence type="ECO:0000259" key="10">
    <source>
        <dbReference type="Pfam" id="PF25198"/>
    </source>
</evidence>
<dbReference type="GO" id="GO:0016020">
    <property type="term" value="C:membrane"/>
    <property type="evidence" value="ECO:0007669"/>
    <property type="project" value="UniProtKB-SubCell"/>
</dbReference>
<protein>
    <submittedName>
        <fullName evidence="11">Uncharacterized protein</fullName>
    </submittedName>
</protein>
<evidence type="ECO:0000259" key="9">
    <source>
        <dbReference type="Pfam" id="PF05504"/>
    </source>
</evidence>